<dbReference type="CDD" id="cd04762">
    <property type="entry name" value="HTH_MerR-trunc"/>
    <property type="match status" value="1"/>
</dbReference>
<evidence type="ECO:0000313" key="2">
    <source>
        <dbReference type="EMBL" id="SEJ62447.1"/>
    </source>
</evidence>
<name>A0A1H7AEY6_9MICO</name>
<feature type="domain" description="Helix-turn-helix" evidence="1">
    <location>
        <begin position="11"/>
        <end position="60"/>
    </location>
</feature>
<dbReference type="InterPro" id="IPR048048">
    <property type="entry name" value="BldC-like"/>
</dbReference>
<sequence>MTETAQEPEKLLTPSEVAAIFRVDPKTVTRWAKVGKLSSIRTLGGHRRFREAEVQALLAAAQEGR</sequence>
<proteinExistence type="predicted"/>
<dbReference type="InterPro" id="IPR009061">
    <property type="entry name" value="DNA-bd_dom_put_sf"/>
</dbReference>
<dbReference type="NCBIfam" id="TIGR01764">
    <property type="entry name" value="excise"/>
    <property type="match status" value="1"/>
</dbReference>
<gene>
    <name evidence="2" type="ORF">SAMN05421637_2451</name>
</gene>
<dbReference type="NCBIfam" id="NF033787">
    <property type="entry name" value="HTH_BldC"/>
    <property type="match status" value="1"/>
</dbReference>
<protein>
    <submittedName>
        <fullName evidence="2">DNA binding domain-containing protein, excisionase family</fullName>
    </submittedName>
</protein>
<evidence type="ECO:0000313" key="3">
    <source>
        <dbReference type="Proteomes" id="UP000183315"/>
    </source>
</evidence>
<dbReference type="EMBL" id="FNZI01000006">
    <property type="protein sequence ID" value="SEJ62447.1"/>
    <property type="molecule type" value="Genomic_DNA"/>
</dbReference>
<dbReference type="AlphaFoldDB" id="A0A1H7AEY6"/>
<dbReference type="Gene3D" id="1.10.1660.10">
    <property type="match status" value="1"/>
</dbReference>
<accession>A0A1H7AEY6</accession>
<dbReference type="GO" id="GO:0003677">
    <property type="term" value="F:DNA binding"/>
    <property type="evidence" value="ECO:0007669"/>
    <property type="project" value="InterPro"/>
</dbReference>
<evidence type="ECO:0000259" key="1">
    <source>
        <dbReference type="Pfam" id="PF12728"/>
    </source>
</evidence>
<dbReference type="eggNOG" id="COG2452">
    <property type="taxonomic scope" value="Bacteria"/>
</dbReference>
<keyword evidence="3" id="KW-1185">Reference proteome</keyword>
<dbReference type="InterPro" id="IPR041657">
    <property type="entry name" value="HTH_17"/>
</dbReference>
<dbReference type="Pfam" id="PF12728">
    <property type="entry name" value="HTH_17"/>
    <property type="match status" value="1"/>
</dbReference>
<dbReference type="Proteomes" id="UP000183315">
    <property type="component" value="Unassembled WGS sequence"/>
</dbReference>
<reference evidence="3" key="1">
    <citation type="submission" date="2016-10" db="EMBL/GenBank/DDBJ databases">
        <authorList>
            <person name="Varghese N."/>
        </authorList>
    </citation>
    <scope>NUCLEOTIDE SEQUENCE [LARGE SCALE GENOMIC DNA]</scope>
    <source>
        <strain evidence="3">DSM 24868</strain>
    </source>
</reference>
<dbReference type="OrthoDB" id="3393149at2"/>
<dbReference type="SUPFAM" id="SSF46955">
    <property type="entry name" value="Putative DNA-binding domain"/>
    <property type="match status" value="1"/>
</dbReference>
<dbReference type="RefSeq" id="WP_042215779.1">
    <property type="nucleotide sequence ID" value="NZ_BBLU01000014.1"/>
</dbReference>
<dbReference type="STRING" id="1043493.SAMN05421637_2451"/>
<organism evidence="2 3">
    <name type="scientific">Demequina mangrovi</name>
    <dbReference type="NCBI Taxonomy" id="1043493"/>
    <lineage>
        <taxon>Bacteria</taxon>
        <taxon>Bacillati</taxon>
        <taxon>Actinomycetota</taxon>
        <taxon>Actinomycetes</taxon>
        <taxon>Micrococcales</taxon>
        <taxon>Demequinaceae</taxon>
        <taxon>Demequina</taxon>
    </lineage>
</organism>
<dbReference type="InterPro" id="IPR010093">
    <property type="entry name" value="SinI_DNA-bd"/>
</dbReference>